<accession>A0ACC1N350</accession>
<organism evidence="1 2">
    <name type="scientific">Zarea fungicola</name>
    <dbReference type="NCBI Taxonomy" id="93591"/>
    <lineage>
        <taxon>Eukaryota</taxon>
        <taxon>Fungi</taxon>
        <taxon>Dikarya</taxon>
        <taxon>Ascomycota</taxon>
        <taxon>Pezizomycotina</taxon>
        <taxon>Sordariomycetes</taxon>
        <taxon>Hypocreomycetidae</taxon>
        <taxon>Hypocreales</taxon>
        <taxon>Cordycipitaceae</taxon>
        <taxon>Zarea</taxon>
    </lineage>
</organism>
<evidence type="ECO:0000313" key="2">
    <source>
        <dbReference type="Proteomes" id="UP001143910"/>
    </source>
</evidence>
<sequence length="301" mass="33859">MHVTWVIVTGGSTINSGRKAFNDKGPIPRKAEARQAMPVGHETVTRLWPDFGLTRPETLSIQDAAVDKERAYFNEWLAFQRSPIQRQPAPGMRDDGRGNNGLLSRLPDAFPKTEKDYPFGAEILAAIESFYFDWPSVKLLLEHDDNAATTEDIVVAYLTYCRRLACSNYDEVLEVLRQLLSRRINCSVNAAMLLAAQEPEHAAVLLDHPPRFAITSDIVETHGYPKVAEFLLRQQPTVIPTESIVIKLLGPETSIEILELMWSRNPNLQVTRQMLEEKKLSPDIAAWLLTRADKGVGVNEK</sequence>
<reference evidence="1" key="1">
    <citation type="submission" date="2022-08" db="EMBL/GenBank/DDBJ databases">
        <title>Genome Sequence of Lecanicillium fungicola.</title>
        <authorList>
            <person name="Buettner E."/>
        </authorList>
    </citation>
    <scope>NUCLEOTIDE SEQUENCE</scope>
    <source>
        <strain evidence="1">Babe33</strain>
    </source>
</reference>
<keyword evidence="2" id="KW-1185">Reference proteome</keyword>
<evidence type="ECO:0000313" key="1">
    <source>
        <dbReference type="EMBL" id="KAJ2973710.1"/>
    </source>
</evidence>
<protein>
    <submittedName>
        <fullName evidence="1">Uncharacterized protein</fullName>
    </submittedName>
</protein>
<proteinExistence type="predicted"/>
<dbReference type="Proteomes" id="UP001143910">
    <property type="component" value="Unassembled WGS sequence"/>
</dbReference>
<name>A0ACC1N350_9HYPO</name>
<comment type="caution">
    <text evidence="1">The sequence shown here is derived from an EMBL/GenBank/DDBJ whole genome shotgun (WGS) entry which is preliminary data.</text>
</comment>
<gene>
    <name evidence="1" type="ORF">NQ176_g6452</name>
</gene>
<dbReference type="EMBL" id="JANJQO010000931">
    <property type="protein sequence ID" value="KAJ2973710.1"/>
    <property type="molecule type" value="Genomic_DNA"/>
</dbReference>